<dbReference type="InterPro" id="IPR011761">
    <property type="entry name" value="ATP-grasp"/>
</dbReference>
<dbReference type="PANTHER" id="PTHR21621">
    <property type="entry name" value="RIBOSOMAL PROTEIN S6 MODIFICATION PROTEIN"/>
    <property type="match status" value="1"/>
</dbReference>
<dbReference type="GO" id="GO:0005524">
    <property type="term" value="F:ATP binding"/>
    <property type="evidence" value="ECO:0007669"/>
    <property type="project" value="UniProtKB-UniRule"/>
</dbReference>
<dbReference type="AlphaFoldDB" id="E1QDX1"/>
<keyword evidence="1" id="KW-0067">ATP-binding</keyword>
<dbReference type="GO" id="GO:0005737">
    <property type="term" value="C:cytoplasm"/>
    <property type="evidence" value="ECO:0007669"/>
    <property type="project" value="TreeGrafter"/>
</dbReference>
<organism evidence="3 4">
    <name type="scientific">Desulfarculus baarsii (strain ATCC 33931 / DSM 2075 / LMG 7858 / VKM B-1802 / 2st14)</name>
    <dbReference type="NCBI Taxonomy" id="644282"/>
    <lineage>
        <taxon>Bacteria</taxon>
        <taxon>Pseudomonadati</taxon>
        <taxon>Thermodesulfobacteriota</taxon>
        <taxon>Desulfarculia</taxon>
        <taxon>Desulfarculales</taxon>
        <taxon>Desulfarculaceae</taxon>
        <taxon>Desulfarculus</taxon>
    </lineage>
</organism>
<evidence type="ECO:0000313" key="4">
    <source>
        <dbReference type="Proteomes" id="UP000009047"/>
    </source>
</evidence>
<gene>
    <name evidence="3" type="ordered locus">Deba_0382</name>
</gene>
<protein>
    <submittedName>
        <fullName evidence="3">RimK domain protein ATP-grasp</fullName>
    </submittedName>
</protein>
<keyword evidence="1" id="KW-0547">Nucleotide-binding</keyword>
<dbReference type="Gene3D" id="3.30.470.20">
    <property type="entry name" value="ATP-grasp fold, B domain"/>
    <property type="match status" value="1"/>
</dbReference>
<accession>E1QDX1</accession>
<dbReference type="Gene3D" id="3.40.50.20">
    <property type="match status" value="1"/>
</dbReference>
<evidence type="ECO:0000256" key="1">
    <source>
        <dbReference type="PROSITE-ProRule" id="PRU00409"/>
    </source>
</evidence>
<dbReference type="InterPro" id="IPR013651">
    <property type="entry name" value="ATP-grasp_RimK-type"/>
</dbReference>
<keyword evidence="4" id="KW-1185">Reference proteome</keyword>
<dbReference type="NCBIfam" id="TIGR04356">
    <property type="entry name" value="grasp_GAK"/>
    <property type="match status" value="1"/>
</dbReference>
<dbReference type="KEGG" id="dbr:Deba_0382"/>
<dbReference type="GO" id="GO:0009432">
    <property type="term" value="P:SOS response"/>
    <property type="evidence" value="ECO:0007669"/>
    <property type="project" value="TreeGrafter"/>
</dbReference>
<dbReference type="GO" id="GO:0018169">
    <property type="term" value="F:ribosomal S6-glutamic acid ligase activity"/>
    <property type="evidence" value="ECO:0007669"/>
    <property type="project" value="TreeGrafter"/>
</dbReference>
<proteinExistence type="predicted"/>
<dbReference type="PROSITE" id="PS50975">
    <property type="entry name" value="ATP_GRASP"/>
    <property type="match status" value="1"/>
</dbReference>
<sequence>MSANASKRVGVVGLPEGWSTMRLQQALTQRGATAPIIDPRRLELDLERGVVRHLGQNLAEMDGLALKKLGASYSPHLLDRLEMLRFLAEGGLPIFSAPARVGPMIDRLGCTLLLRQNDIPMPPTVVTEDQDVALEALERLGPCVLKPLYTSKARGMIVLEPGNGCAAALAAFREQGHRFFYLQQMVRPGGRDLGLVFLGGQYLASYARAARFEPVHGRPQPGGGKYLACDPGPEVIALAARAQAPFGLDFTCVDVAETADGPVVFEVSAFGGFRGLLESQGVDAAGLYADYILEKLRS</sequence>
<feature type="domain" description="ATP-grasp" evidence="2">
    <location>
        <begin position="111"/>
        <end position="293"/>
    </location>
</feature>
<dbReference type="Proteomes" id="UP000009047">
    <property type="component" value="Chromosome"/>
</dbReference>
<dbReference type="EMBL" id="CP002085">
    <property type="protein sequence ID" value="ADK83757.1"/>
    <property type="molecule type" value="Genomic_DNA"/>
</dbReference>
<dbReference type="RefSeq" id="WP_013257213.1">
    <property type="nucleotide sequence ID" value="NC_014365.1"/>
</dbReference>
<dbReference type="PANTHER" id="PTHR21621:SF0">
    <property type="entry name" value="BETA-CITRYLGLUTAMATE SYNTHASE B-RELATED"/>
    <property type="match status" value="1"/>
</dbReference>
<reference evidence="3 4" key="1">
    <citation type="journal article" date="2010" name="Stand. Genomic Sci.">
        <title>Complete genome sequence of Desulfarculus baarsii type strain (2st14).</title>
        <authorList>
            <person name="Sun H."/>
            <person name="Spring S."/>
            <person name="Lapidus A."/>
            <person name="Davenport K."/>
            <person name="Del Rio T.G."/>
            <person name="Tice H."/>
            <person name="Nolan M."/>
            <person name="Copeland A."/>
            <person name="Cheng J.F."/>
            <person name="Lucas S."/>
            <person name="Tapia R."/>
            <person name="Goodwin L."/>
            <person name="Pitluck S."/>
            <person name="Ivanova N."/>
            <person name="Pagani I."/>
            <person name="Mavromatis K."/>
            <person name="Ovchinnikova G."/>
            <person name="Pati A."/>
            <person name="Chen A."/>
            <person name="Palaniappan K."/>
            <person name="Hauser L."/>
            <person name="Chang Y.J."/>
            <person name="Jeffries C.D."/>
            <person name="Detter J.C."/>
            <person name="Han C."/>
            <person name="Rohde M."/>
            <person name="Brambilla E."/>
            <person name="Goker M."/>
            <person name="Woyke T."/>
            <person name="Bristow J."/>
            <person name="Eisen J.A."/>
            <person name="Markowitz V."/>
            <person name="Hugenholtz P."/>
            <person name="Kyrpides N.C."/>
            <person name="Klenk H.P."/>
            <person name="Land M."/>
        </authorList>
    </citation>
    <scope>NUCLEOTIDE SEQUENCE [LARGE SCALE GENOMIC DNA]</scope>
    <source>
        <strain evidence="4">ATCC 33931 / DSM 2075 / LMG 7858 / VKM B-1802 / 2st14</strain>
    </source>
</reference>
<dbReference type="OrthoDB" id="7821534at2"/>
<dbReference type="SUPFAM" id="SSF56059">
    <property type="entry name" value="Glutathione synthetase ATP-binding domain-like"/>
    <property type="match status" value="1"/>
</dbReference>
<dbReference type="InterPro" id="IPR027592">
    <property type="entry name" value="ATP-grasp_GAK"/>
</dbReference>
<dbReference type="STRING" id="644282.Deba_0382"/>
<evidence type="ECO:0000259" key="2">
    <source>
        <dbReference type="PROSITE" id="PS50975"/>
    </source>
</evidence>
<dbReference type="HOGENOM" id="CLU_054353_2_0_7"/>
<dbReference type="Pfam" id="PF08443">
    <property type="entry name" value="RimK"/>
    <property type="match status" value="1"/>
</dbReference>
<dbReference type="eggNOG" id="COG0189">
    <property type="taxonomic scope" value="Bacteria"/>
</dbReference>
<evidence type="ECO:0000313" key="3">
    <source>
        <dbReference type="EMBL" id="ADK83757.1"/>
    </source>
</evidence>
<dbReference type="GO" id="GO:0046872">
    <property type="term" value="F:metal ion binding"/>
    <property type="evidence" value="ECO:0007669"/>
    <property type="project" value="InterPro"/>
</dbReference>
<name>E1QDX1_DESB2</name>